<dbReference type="EMBL" id="CM040983">
    <property type="protein sequence ID" value="MCJ8735660.1"/>
    <property type="molecule type" value="Genomic_DNA"/>
</dbReference>
<proteinExistence type="predicted"/>
<sequence>EFPHLQQDTVNETCIAWDESVSESLLGSWSARGCRALALDSGRTRCACDALSTFAILARPNPELNMDKNLLPSVTMIVGCGVSSLTLLLLIIIYVSVWKYIRSERSVILINFCLSIICSNALILIGQTQARNKVMCTLVAAFLHFFFLSSFCWVLTEAWQSYMAVTGRLRNRIIRKRFLCLGWGLPALVVAVSVGFTKAKGYGTVNYCWLSLEGGLLYSFVGPAAAVVLVNMVIGILVFNKLVSKDGITDVKLKERAGASLWSSCVVLPLLALTWMSAVLAITDRRSALFQILFAVFDSLEGFIIVMVHCILRREVQEAVKCRVVDRKDDGNGDSGSSLQNGHTQRLGDFEKDGDSNRPGGMKSSSEEKMPLPQLPLPMGPNFHTLPSKPSAKTHMPPMPDYSSHTLTLRRDKSRGGEPPCSKPIYVCDSDIFTQMDPGLVRVPTEGGAPDASGYMLMPNTTSTLRSKPKEDISSAKYNISVEQLPQARIMHLGSGYAEPQAAYATKPVPADRASVSYSERDSPLQNVHNISSESHVTSLLGDTFDSMNSMMSKSETISTLSMSSLEVSEGRQKSRYAELDFEKIMHTRKRHQNMFQDLNRKLHHAEKDRESPASDSKSVRWSVSSAGSDKTSHSDKQQALGERSWETMPRSQASPPSWVRKELEPLAASPLEMPSVEWEKPGTAIPLVGQDIIDLQTEV</sequence>
<feature type="non-terminal residue" evidence="1">
    <location>
        <position position="1"/>
    </location>
</feature>
<keyword evidence="2" id="KW-1185">Reference proteome</keyword>
<gene>
    <name evidence="1" type="ORF">PDJAM_G00249840</name>
</gene>
<dbReference type="Proteomes" id="UP000830395">
    <property type="component" value="Chromosome 9"/>
</dbReference>
<accession>A0ACC5YJ64</accession>
<evidence type="ECO:0000313" key="1">
    <source>
        <dbReference type="EMBL" id="MCJ8735660.1"/>
    </source>
</evidence>
<name>A0ACC5YJ64_9TELE</name>
<comment type="caution">
    <text evidence="1">The sequence shown here is derived from an EMBL/GenBank/DDBJ whole genome shotgun (WGS) entry which is preliminary data.</text>
</comment>
<reference evidence="1" key="1">
    <citation type="submission" date="2020-02" db="EMBL/GenBank/DDBJ databases">
        <title>Genome sequencing of the panga catfish, Pangasius djambal.</title>
        <authorList>
            <person name="Wen M."/>
            <person name="Zahm M."/>
            <person name="Roques C."/>
            <person name="Cabau C."/>
            <person name="Klopp C."/>
            <person name="Donnadieu C."/>
            <person name="Jouanno E."/>
            <person name="Avarre J.-C."/>
            <person name="Campet M."/>
            <person name="Ha T."/>
            <person name="Dugue R."/>
            <person name="Lampietro C."/>
            <person name="Louis A."/>
            <person name="Herpin A."/>
            <person name="Echchiki A."/>
            <person name="Berthelot C."/>
            <person name="Parey E."/>
            <person name="Roest-Crollius H."/>
            <person name="Braasch I."/>
            <person name="Postlethwait J.H."/>
            <person name="Bobe J."/>
            <person name="Montfort J."/>
            <person name="Bouchez O."/>
            <person name="Begum T."/>
            <person name="Schartl M."/>
            <person name="Gustiano R."/>
            <person name="Guiguen Y."/>
        </authorList>
    </citation>
    <scope>NUCLEOTIDE SEQUENCE</scope>
    <source>
        <strain evidence="1">Pdj_M5554</strain>
    </source>
</reference>
<evidence type="ECO:0000313" key="2">
    <source>
        <dbReference type="Proteomes" id="UP000830395"/>
    </source>
</evidence>
<organism evidence="1 2">
    <name type="scientific">Pangasius djambal</name>
    <dbReference type="NCBI Taxonomy" id="1691987"/>
    <lineage>
        <taxon>Eukaryota</taxon>
        <taxon>Metazoa</taxon>
        <taxon>Chordata</taxon>
        <taxon>Craniata</taxon>
        <taxon>Vertebrata</taxon>
        <taxon>Euteleostomi</taxon>
        <taxon>Actinopterygii</taxon>
        <taxon>Neopterygii</taxon>
        <taxon>Teleostei</taxon>
        <taxon>Ostariophysi</taxon>
        <taxon>Siluriformes</taxon>
        <taxon>Pangasiidae</taxon>
        <taxon>Pangasius</taxon>
    </lineage>
</organism>
<protein>
    <submittedName>
        <fullName evidence="1">Uncharacterized protein</fullName>
    </submittedName>
</protein>